<dbReference type="PROSITE" id="PS00455">
    <property type="entry name" value="AMP_BINDING"/>
    <property type="match status" value="1"/>
</dbReference>
<feature type="region of interest" description="Disordered" evidence="6">
    <location>
        <begin position="697"/>
        <end position="753"/>
    </location>
</feature>
<dbReference type="EC" id="6.2.1.1" evidence="2"/>
<accession>L9XH92</accession>
<evidence type="ECO:0000256" key="6">
    <source>
        <dbReference type="SAM" id="MobiDB-lite"/>
    </source>
</evidence>
<comment type="similarity">
    <text evidence="1">Belongs to the ATP-dependent AMP-binding enzyme family.</text>
</comment>
<keyword evidence="4" id="KW-0547">Nucleotide-binding</keyword>
<dbReference type="GO" id="GO:0043427">
    <property type="term" value="P:carbon fixation by 3-hydroxypropionate cycle"/>
    <property type="evidence" value="ECO:0007669"/>
    <property type="project" value="UniProtKB-ARBA"/>
</dbReference>
<name>L9XH92_9EURY</name>
<dbReference type="InterPro" id="IPR000873">
    <property type="entry name" value="AMP-dep_synth/lig_dom"/>
</dbReference>
<dbReference type="Proteomes" id="UP000011602">
    <property type="component" value="Unassembled WGS sequence"/>
</dbReference>
<evidence type="ECO:0000256" key="2">
    <source>
        <dbReference type="ARBA" id="ARBA00013275"/>
    </source>
</evidence>
<keyword evidence="3 10" id="KW-0436">Ligase</keyword>
<protein>
    <recommendedName>
        <fullName evidence="2">acetate--CoA ligase</fullName>
        <ecNumber evidence="2">6.2.1.1</ecNumber>
    </recommendedName>
</protein>
<dbReference type="Pfam" id="PF13193">
    <property type="entry name" value="AMP-binding_C"/>
    <property type="match status" value="1"/>
</dbReference>
<dbReference type="GO" id="GO:0003987">
    <property type="term" value="F:acetate-CoA ligase activity"/>
    <property type="evidence" value="ECO:0007669"/>
    <property type="project" value="UniProtKB-EC"/>
</dbReference>
<dbReference type="Gene3D" id="3.40.50.12780">
    <property type="entry name" value="N-terminal domain of ligase-like"/>
    <property type="match status" value="1"/>
</dbReference>
<dbReference type="PANTHER" id="PTHR24095">
    <property type="entry name" value="ACETYL-COENZYME A SYNTHETASE"/>
    <property type="match status" value="1"/>
</dbReference>
<reference evidence="10 11" key="1">
    <citation type="journal article" date="2014" name="PLoS Genet.">
        <title>Phylogenetically driven sequencing of extremely halophilic archaea reveals strategies for static and dynamic osmo-response.</title>
        <authorList>
            <person name="Becker E.A."/>
            <person name="Seitzer P.M."/>
            <person name="Tritt A."/>
            <person name="Larsen D."/>
            <person name="Krusor M."/>
            <person name="Yao A.I."/>
            <person name="Wu D."/>
            <person name="Madern D."/>
            <person name="Eisen J.A."/>
            <person name="Darling A.E."/>
            <person name="Facciotti M.T."/>
        </authorList>
    </citation>
    <scope>NUCLEOTIDE SEQUENCE [LARGE SCALE GENOMIC DNA]</scope>
    <source>
        <strain evidence="10 11">JCM 12255</strain>
    </source>
</reference>
<feature type="domain" description="Acetyl-coenzyme A synthetase N-terminal" evidence="9">
    <location>
        <begin position="38"/>
        <end position="90"/>
    </location>
</feature>
<dbReference type="NCBIfam" id="NF001208">
    <property type="entry name" value="PRK00174.1"/>
    <property type="match status" value="1"/>
</dbReference>
<dbReference type="STRING" id="1227499.C493_03115"/>
<dbReference type="EMBL" id="AOHZ01000015">
    <property type="protein sequence ID" value="ELY61075.1"/>
    <property type="molecule type" value="Genomic_DNA"/>
</dbReference>
<evidence type="ECO:0000259" key="9">
    <source>
        <dbReference type="Pfam" id="PF16177"/>
    </source>
</evidence>
<feature type="region of interest" description="Disordered" evidence="6">
    <location>
        <begin position="1"/>
        <end position="26"/>
    </location>
</feature>
<dbReference type="SUPFAM" id="SSF56801">
    <property type="entry name" value="Acetyl-CoA synthetase-like"/>
    <property type="match status" value="2"/>
</dbReference>
<dbReference type="GO" id="GO:0005524">
    <property type="term" value="F:ATP binding"/>
    <property type="evidence" value="ECO:0007669"/>
    <property type="project" value="UniProtKB-KW"/>
</dbReference>
<evidence type="ECO:0000256" key="4">
    <source>
        <dbReference type="ARBA" id="ARBA00022741"/>
    </source>
</evidence>
<evidence type="ECO:0000313" key="11">
    <source>
        <dbReference type="Proteomes" id="UP000011602"/>
    </source>
</evidence>
<dbReference type="InterPro" id="IPR020845">
    <property type="entry name" value="AMP-binding_CS"/>
</dbReference>
<keyword evidence="11" id="KW-1185">Reference proteome</keyword>
<dbReference type="OrthoDB" id="371752at2157"/>
<proteinExistence type="inferred from homology"/>
<evidence type="ECO:0000259" key="8">
    <source>
        <dbReference type="Pfam" id="PF13193"/>
    </source>
</evidence>
<feature type="domain" description="AMP-dependent synthetase/ligase" evidence="7">
    <location>
        <begin position="94"/>
        <end position="479"/>
    </location>
</feature>
<dbReference type="RefSeq" id="WP_007257933.1">
    <property type="nucleotide sequence ID" value="NZ_AOHZ01000015.1"/>
</dbReference>
<comment type="caution">
    <text evidence="10">The sequence shown here is derived from an EMBL/GenBank/DDBJ whole genome shotgun (WGS) entry which is preliminary data.</text>
</comment>
<feature type="compositionally biased region" description="Acidic residues" evidence="6">
    <location>
        <begin position="714"/>
        <end position="753"/>
    </location>
</feature>
<dbReference type="PANTHER" id="PTHR24095:SF14">
    <property type="entry name" value="ACETYL-COENZYME A SYNTHETASE 1"/>
    <property type="match status" value="1"/>
</dbReference>
<dbReference type="GO" id="GO:0043955">
    <property type="term" value="F:3-hydroxypropionyl-CoA synthetase activity"/>
    <property type="evidence" value="ECO:0007669"/>
    <property type="project" value="UniProtKB-ARBA"/>
</dbReference>
<evidence type="ECO:0000256" key="1">
    <source>
        <dbReference type="ARBA" id="ARBA00006432"/>
    </source>
</evidence>
<keyword evidence="5" id="KW-0067">ATP-binding</keyword>
<feature type="compositionally biased region" description="Basic and acidic residues" evidence="6">
    <location>
        <begin position="12"/>
        <end position="24"/>
    </location>
</feature>
<dbReference type="Pfam" id="PF00501">
    <property type="entry name" value="AMP-binding"/>
    <property type="match status" value="1"/>
</dbReference>
<dbReference type="Pfam" id="PF16177">
    <property type="entry name" value="ACAS_N"/>
    <property type="match status" value="1"/>
</dbReference>
<dbReference type="FunFam" id="3.40.50.12780:FF:000001">
    <property type="entry name" value="Acetyl-coenzyme A synthetase"/>
    <property type="match status" value="1"/>
</dbReference>
<dbReference type="InterPro" id="IPR025110">
    <property type="entry name" value="AMP-bd_C"/>
</dbReference>
<dbReference type="PATRIC" id="fig|1227499.3.peg.637"/>
<dbReference type="InterPro" id="IPR032387">
    <property type="entry name" value="ACAS_N"/>
</dbReference>
<feature type="domain" description="AMP-binding enzyme C-terminal" evidence="8">
    <location>
        <begin position="589"/>
        <end position="667"/>
    </location>
</feature>
<feature type="compositionally biased region" description="Acidic residues" evidence="6">
    <location>
        <begin position="1"/>
        <end position="10"/>
    </location>
</feature>
<dbReference type="GO" id="GO:0006085">
    <property type="term" value="P:acetyl-CoA biosynthetic process"/>
    <property type="evidence" value="ECO:0007669"/>
    <property type="project" value="TreeGrafter"/>
</dbReference>
<dbReference type="InterPro" id="IPR045851">
    <property type="entry name" value="AMP-bd_C_sf"/>
</dbReference>
<dbReference type="Gene3D" id="3.30.300.30">
    <property type="match status" value="1"/>
</dbReference>
<dbReference type="AlphaFoldDB" id="L9XH92"/>
<dbReference type="eggNOG" id="arCOG01529">
    <property type="taxonomic scope" value="Archaea"/>
</dbReference>
<gene>
    <name evidence="10" type="ORF">C493_03115</name>
</gene>
<evidence type="ECO:0000256" key="5">
    <source>
        <dbReference type="ARBA" id="ARBA00022840"/>
    </source>
</evidence>
<dbReference type="InterPro" id="IPR042099">
    <property type="entry name" value="ANL_N_sf"/>
</dbReference>
<sequence length="753" mass="82918">MSDETDESAVELEARLEEQERFEPPESFVEQANVTDEDIHETFAENWPDCWERAADLLSWDEAYDSVLEDGDAPFYEWFTGGSLNASYNCLDRHVEDGGKNRAAIKWEGELGETRTYTYGDLLNEVESFAAALRDLGVEEDDVVTLYLPMIPELPIAMLACARIGAPHSVVFAGFSADALATRMNSADSEYLVTCDGYYRRGDALNHKRKADEGLRGVDHDVQTVVVDRLGDELTHFLGNDAHDYDDLVDEHEGASVDPVSRDAEDMLFLMYTSGTTGQPKGVKHTTGGYLAYTAWTSHAVLDVEPEDTYWCAADIGWITGHSYIVYGPLALGTTTMMYEGTPDYPERDRLWELVERNRVDIFYTAPTAIRSFMKWGEQYPDRRDLSSLRLLGTVGEPINPRAWKWYYKHIGDENCPIVDTWWQTETGGMMVTTLPAINDAKPGAAGPALPGIDARIVDAEGERVDPGNAGYLTINNPWPGMLRTLYDNDDRFVDEYWTEYSDPDAVDRQLRDPHSSESEDADDWVYFPEDGAKIDEDGYITVLGRVDDVINVSFPEDGAKIDEDGYITVLGRVDDVINVSGHRLGTMEIESAIVGVPGVAEAAVVGGDHDVKGEAVYAYVITEDETEPNEDVRERIVAGIEDGIGPIARPEEVVFTPELPKTRSGKIMRRLLEDVASGNELGNTSTLRNPEVVEEIAEQVDASAGAGAGAEGSDAEDASADSSDEAEAAESDIDESADDEAEAGAEDEDDSA</sequence>
<evidence type="ECO:0000313" key="10">
    <source>
        <dbReference type="EMBL" id="ELY61075.1"/>
    </source>
</evidence>
<evidence type="ECO:0000256" key="3">
    <source>
        <dbReference type="ARBA" id="ARBA00022598"/>
    </source>
</evidence>
<evidence type="ECO:0000259" key="7">
    <source>
        <dbReference type="Pfam" id="PF00501"/>
    </source>
</evidence>
<organism evidence="10 11">
    <name type="scientific">Natronolimnohabitans innermongolicus JCM 12255</name>
    <dbReference type="NCBI Taxonomy" id="1227499"/>
    <lineage>
        <taxon>Archaea</taxon>
        <taxon>Methanobacteriati</taxon>
        <taxon>Methanobacteriota</taxon>
        <taxon>Stenosarchaea group</taxon>
        <taxon>Halobacteria</taxon>
        <taxon>Halobacteriales</taxon>
        <taxon>Natrialbaceae</taxon>
        <taxon>Natronolimnohabitans</taxon>
    </lineage>
</organism>